<dbReference type="InterPro" id="IPR013087">
    <property type="entry name" value="Znf_C2H2_type"/>
</dbReference>
<dbReference type="PANTHER" id="PTHR16515:SF49">
    <property type="entry name" value="GASTRULA ZINC FINGER PROTEIN XLCGF49.1-LIKE-RELATED"/>
    <property type="match status" value="1"/>
</dbReference>
<evidence type="ECO:0000256" key="4">
    <source>
        <dbReference type="ARBA" id="ARBA00022771"/>
    </source>
</evidence>
<protein>
    <recommendedName>
        <fullName evidence="9">C2H2-type domain-containing protein</fullName>
    </recommendedName>
</protein>
<dbReference type="SUPFAM" id="SSF57667">
    <property type="entry name" value="beta-beta-alpha zinc fingers"/>
    <property type="match status" value="1"/>
</dbReference>
<dbReference type="Gene3D" id="3.30.160.60">
    <property type="entry name" value="Classic Zinc Finger"/>
    <property type="match status" value="2"/>
</dbReference>
<keyword evidence="5" id="KW-0862">Zinc</keyword>
<dbReference type="Pfam" id="PF00096">
    <property type="entry name" value="zf-C2H2"/>
    <property type="match status" value="1"/>
</dbReference>
<feature type="region of interest" description="Disordered" evidence="8">
    <location>
        <begin position="200"/>
        <end position="220"/>
    </location>
</feature>
<name>A0A1X6PF70_PORUM</name>
<reference evidence="10 11" key="1">
    <citation type="submission" date="2017-03" db="EMBL/GenBank/DDBJ databases">
        <title>WGS assembly of Porphyra umbilicalis.</title>
        <authorList>
            <person name="Brawley S.H."/>
            <person name="Blouin N.A."/>
            <person name="Ficko-Blean E."/>
            <person name="Wheeler G.L."/>
            <person name="Lohr M."/>
            <person name="Goodson H.V."/>
            <person name="Jenkins J.W."/>
            <person name="Blaby-Haas C.E."/>
            <person name="Helliwell K.E."/>
            <person name="Chan C."/>
            <person name="Marriage T."/>
            <person name="Bhattacharya D."/>
            <person name="Klein A.S."/>
            <person name="Badis Y."/>
            <person name="Brodie J."/>
            <person name="Cao Y."/>
            <person name="Collen J."/>
            <person name="Dittami S.M."/>
            <person name="Gachon C.M."/>
            <person name="Green B.R."/>
            <person name="Karpowicz S."/>
            <person name="Kim J.W."/>
            <person name="Kudahl U."/>
            <person name="Lin S."/>
            <person name="Michel G."/>
            <person name="Mittag M."/>
            <person name="Olson B.J."/>
            <person name="Pangilinan J."/>
            <person name="Peng Y."/>
            <person name="Qiu H."/>
            <person name="Shu S."/>
            <person name="Singer J.T."/>
            <person name="Smith A.G."/>
            <person name="Sprecher B.N."/>
            <person name="Wagner V."/>
            <person name="Wang W."/>
            <person name="Wang Z.-Y."/>
            <person name="Yan J."/>
            <person name="Yarish C."/>
            <person name="Zoeuner-Riek S."/>
            <person name="Zhuang Y."/>
            <person name="Zou Y."/>
            <person name="Lindquist E.A."/>
            <person name="Grimwood J."/>
            <person name="Barry K."/>
            <person name="Rokhsar D.S."/>
            <person name="Schmutz J."/>
            <person name="Stiller J.W."/>
            <person name="Grossman A.R."/>
            <person name="Prochnik S.E."/>
        </authorList>
    </citation>
    <scope>NUCLEOTIDE SEQUENCE [LARGE SCALE GENOMIC DNA]</scope>
    <source>
        <strain evidence="10">4086291</strain>
    </source>
</reference>
<dbReference type="FunFam" id="3.30.160.60:FF:000446">
    <property type="entry name" value="Zinc finger protein"/>
    <property type="match status" value="2"/>
</dbReference>
<keyword evidence="11" id="KW-1185">Reference proteome</keyword>
<evidence type="ECO:0000313" key="11">
    <source>
        <dbReference type="Proteomes" id="UP000218209"/>
    </source>
</evidence>
<evidence type="ECO:0000256" key="8">
    <source>
        <dbReference type="SAM" id="MobiDB-lite"/>
    </source>
</evidence>
<keyword evidence="4 7" id="KW-0863">Zinc-finger</keyword>
<dbReference type="OrthoDB" id="8918594at2759"/>
<feature type="compositionally biased region" description="Low complexity" evidence="8">
    <location>
        <begin position="32"/>
        <end position="43"/>
    </location>
</feature>
<dbReference type="GO" id="GO:0005634">
    <property type="term" value="C:nucleus"/>
    <property type="evidence" value="ECO:0007669"/>
    <property type="project" value="UniProtKB-SubCell"/>
</dbReference>
<evidence type="ECO:0000256" key="6">
    <source>
        <dbReference type="ARBA" id="ARBA00023242"/>
    </source>
</evidence>
<dbReference type="InterPro" id="IPR036236">
    <property type="entry name" value="Znf_C2H2_sf"/>
</dbReference>
<feature type="compositionally biased region" description="Basic and acidic residues" evidence="8">
    <location>
        <begin position="7"/>
        <end position="16"/>
    </location>
</feature>
<feature type="region of interest" description="Disordered" evidence="8">
    <location>
        <begin position="1"/>
        <end position="111"/>
    </location>
</feature>
<evidence type="ECO:0000256" key="1">
    <source>
        <dbReference type="ARBA" id="ARBA00004123"/>
    </source>
</evidence>
<keyword evidence="3" id="KW-0677">Repeat</keyword>
<dbReference type="PANTHER" id="PTHR16515">
    <property type="entry name" value="PR DOMAIN ZINC FINGER PROTEIN"/>
    <property type="match status" value="1"/>
</dbReference>
<dbReference type="Proteomes" id="UP000218209">
    <property type="component" value="Unassembled WGS sequence"/>
</dbReference>
<dbReference type="EMBL" id="KV918790">
    <property type="protein sequence ID" value="OSX79491.1"/>
    <property type="molecule type" value="Genomic_DNA"/>
</dbReference>
<feature type="region of interest" description="Disordered" evidence="8">
    <location>
        <begin position="413"/>
        <end position="433"/>
    </location>
</feature>
<proteinExistence type="predicted"/>
<evidence type="ECO:0000313" key="10">
    <source>
        <dbReference type="EMBL" id="OSX79491.1"/>
    </source>
</evidence>
<dbReference type="GO" id="GO:0008270">
    <property type="term" value="F:zinc ion binding"/>
    <property type="evidence" value="ECO:0007669"/>
    <property type="project" value="UniProtKB-KW"/>
</dbReference>
<evidence type="ECO:0000256" key="7">
    <source>
        <dbReference type="PROSITE-ProRule" id="PRU00042"/>
    </source>
</evidence>
<dbReference type="SMART" id="SM00355">
    <property type="entry name" value="ZnF_C2H2"/>
    <property type="match status" value="3"/>
</dbReference>
<evidence type="ECO:0000256" key="2">
    <source>
        <dbReference type="ARBA" id="ARBA00022723"/>
    </source>
</evidence>
<accession>A0A1X6PF70</accession>
<gene>
    <name evidence="10" type="ORF">BU14_0076s0047</name>
</gene>
<keyword evidence="2" id="KW-0479">Metal-binding</keyword>
<dbReference type="InterPro" id="IPR050331">
    <property type="entry name" value="Zinc_finger"/>
</dbReference>
<dbReference type="PROSITE" id="PS00028">
    <property type="entry name" value="ZINC_FINGER_C2H2_1"/>
    <property type="match status" value="3"/>
</dbReference>
<dbReference type="GO" id="GO:0010468">
    <property type="term" value="P:regulation of gene expression"/>
    <property type="evidence" value="ECO:0007669"/>
    <property type="project" value="TreeGrafter"/>
</dbReference>
<evidence type="ECO:0000256" key="5">
    <source>
        <dbReference type="ARBA" id="ARBA00022833"/>
    </source>
</evidence>
<dbReference type="AlphaFoldDB" id="A0A1X6PF70"/>
<evidence type="ECO:0000259" key="9">
    <source>
        <dbReference type="PROSITE" id="PS50157"/>
    </source>
</evidence>
<feature type="region of interest" description="Disordered" evidence="8">
    <location>
        <begin position="314"/>
        <end position="340"/>
    </location>
</feature>
<feature type="domain" description="C2H2-type" evidence="9">
    <location>
        <begin position="498"/>
        <end position="526"/>
    </location>
</feature>
<feature type="domain" description="C2H2-type" evidence="9">
    <location>
        <begin position="469"/>
        <end position="497"/>
    </location>
</feature>
<evidence type="ECO:0000256" key="3">
    <source>
        <dbReference type="ARBA" id="ARBA00022737"/>
    </source>
</evidence>
<dbReference type="PROSITE" id="PS50157">
    <property type="entry name" value="ZINC_FINGER_C2H2_2"/>
    <property type="match status" value="3"/>
</dbReference>
<feature type="domain" description="C2H2-type" evidence="9">
    <location>
        <begin position="440"/>
        <end position="468"/>
    </location>
</feature>
<keyword evidence="6" id="KW-0539">Nucleus</keyword>
<sequence>MDLSRLLSHDQEDGSRGDGAGTPPRPPAVSAPLFFLPSVSLPPVASPPHTSPTPLSSPQGSHSPPRASVPRPLPAAFGLDAMAGGRGPPLGGDRSLGTPSPRLSDGDRRPLGMAVTPPGTAGVLAEHKTSFPSFRQLGIGSKPHSAPSRTGSVWTPPTARPADAAAAAGAAYVPVAYTSPHAIRAAAACRRMAATAATVTRGAPSPTWPPPQGGGALAPPLDGGRVRFLPTGSAGEPHVQHPPVPVRATVTAEGGTRQSASLPGFASLASTLGVVGGCVHVADAPADFAAARGVGARGAAAADSATVWPRHTPYDRGNTEGGGSLVGAAQPPAAASVPGWGWDAPHGAVAAVDWRYGGGGAAAAHGRLSSWSDETLARSHRGWVAAPLRGSRSADDLPDRPWMAGAIGKRRGEAGHVPHLWGGGGRGSGARARGASARPFGCADCGRRFSQKGSLHRHIDAVHLRLRPHECSKCGKAFATKWTLSVHDHNVHQKRKPHACRVCNKMFGEKFNRNKHESNLHPEFIPDAYEQWLHDPSGGGGAYDGGGNNGGP</sequence>
<organism evidence="10 11">
    <name type="scientific">Porphyra umbilicalis</name>
    <name type="common">Purple laver</name>
    <name type="synonym">Red alga</name>
    <dbReference type="NCBI Taxonomy" id="2786"/>
    <lineage>
        <taxon>Eukaryota</taxon>
        <taxon>Rhodophyta</taxon>
        <taxon>Bangiophyceae</taxon>
        <taxon>Bangiales</taxon>
        <taxon>Bangiaceae</taxon>
        <taxon>Porphyra</taxon>
    </lineage>
</organism>
<comment type="subcellular location">
    <subcellularLocation>
        <location evidence="1">Nucleus</location>
    </subcellularLocation>
</comment>